<feature type="compositionally biased region" description="Acidic residues" evidence="1">
    <location>
        <begin position="842"/>
        <end position="864"/>
    </location>
</feature>
<dbReference type="OrthoDB" id="131023at2157"/>
<dbReference type="RefSeq" id="WP_015790639.1">
    <property type="nucleotide sequence ID" value="NC_013158.1"/>
</dbReference>
<sequence>MHLTLGADGEAVQQLQELLAERGYDVGEIDGEYGRRTRDAVASFQREQGLEPTGSVGPDTAEELDLDVDFDMPAVPPERAKYKQLLAENPNYFGNHPELEYEPVLDITSNTDFEELTYVGYDPAAEQLEAVVSVKRDHGYGGDLCTDGSVEFVRFFIDRERNGDWENLGVGSTRVHDLPGPKPVAYTVTLELDEDEQPCGEPYLPRIRAVLSWNSKPKDKPEKLPVWGNRLDADIQIEPQWPTIPDLVDTALPESVIDGIDAGEGDPVDPPQLSPSQSLLTYQNTSVPPHRGGFTAFKSVVREPATAGLDLTTSALQPGDISLSDPVPDPIPIPDPEPEPVPIPEPEPDPIPIPDPEPVPEVPIDIPPELDIEIGEVLENLDETFENTGYEELGCVGYRSGLLTGVFTVKRPAGYSGGLCTQGSTEYVAFWEKDVSGGTWNYLGTGSVNVYDIPSIPGDGLQYAVHLPVDLSHHRQPCHDGPSLVRIRAVLSWEDKPPKSNPNFAPTWGNHHETIVQVSPGAEAIEEGRLAVGSVGNIFPADVKQTPPDADDTGTATGQAVMGGFQAKQAPFGGLVTITGRPMDGIDPDASGADALKYRVSVRPYKPGVSDAANPWKRVSNEFTVRSYDAPRINRRMQVDSDGFYTYVPKVINDVLAKWYTSDDGLYELKVEAKRGDGDPVHTDVVFEPDGTTDRKMLIRLDNTDPTASISITGVKSGSTSGGKAGDCGFFKVGNTIEGTFRADDKRLKGYSFDLDPDEEADDASVEETSGTKVLDRGGGDGTWELKTDWENGTVGRMNPCGYTVSMTVYDNTIVNNHYGGHHSGDSEGFCLLAANQKIVTGDDEDDDGNGSGSDSDEDSSNDG</sequence>
<feature type="region of interest" description="Disordered" evidence="1">
    <location>
        <begin position="316"/>
        <end position="345"/>
    </location>
</feature>
<dbReference type="Proteomes" id="UP000002071">
    <property type="component" value="Chromosome"/>
</dbReference>
<feature type="region of interest" description="Disordered" evidence="1">
    <location>
        <begin position="757"/>
        <end position="788"/>
    </location>
</feature>
<dbReference type="EMBL" id="CP001687">
    <property type="protein sequence ID" value="ACV13077.1"/>
    <property type="molecule type" value="Genomic_DNA"/>
</dbReference>
<feature type="compositionally biased region" description="Basic and acidic residues" evidence="1">
    <location>
        <begin position="774"/>
        <end position="788"/>
    </location>
</feature>
<evidence type="ECO:0000259" key="2">
    <source>
        <dbReference type="Pfam" id="PF01471"/>
    </source>
</evidence>
<proteinExistence type="predicted"/>
<dbReference type="GeneID" id="56086458"/>
<dbReference type="Pfam" id="PF01471">
    <property type="entry name" value="PG_binding_1"/>
    <property type="match status" value="1"/>
</dbReference>
<dbReference type="InterPro" id="IPR036365">
    <property type="entry name" value="PGBD-like_sf"/>
</dbReference>
<organism evidence="3 4">
    <name type="scientific">Halorhabdus utahensis (strain DSM 12940 / JCM 11049 / AX-2)</name>
    <dbReference type="NCBI Taxonomy" id="519442"/>
    <lineage>
        <taxon>Archaea</taxon>
        <taxon>Methanobacteriati</taxon>
        <taxon>Methanobacteriota</taxon>
        <taxon>Stenosarchaea group</taxon>
        <taxon>Halobacteria</taxon>
        <taxon>Halobacteriales</taxon>
        <taxon>Haloarculaceae</taxon>
        <taxon>Halorhabdus</taxon>
    </lineage>
</organism>
<dbReference type="InterPro" id="IPR002477">
    <property type="entry name" value="Peptidoglycan-bd-like"/>
</dbReference>
<dbReference type="SUPFAM" id="SSF47090">
    <property type="entry name" value="PGBD-like"/>
    <property type="match status" value="1"/>
</dbReference>
<evidence type="ECO:0000256" key="1">
    <source>
        <dbReference type="SAM" id="MobiDB-lite"/>
    </source>
</evidence>
<accession>C7NR85</accession>
<dbReference type="KEGG" id="hut:Huta_2916"/>
<feature type="region of interest" description="Disordered" evidence="1">
    <location>
        <begin position="841"/>
        <end position="864"/>
    </location>
</feature>
<feature type="compositionally biased region" description="Acidic residues" evidence="1">
    <location>
        <begin position="757"/>
        <end position="766"/>
    </location>
</feature>
<gene>
    <name evidence="3" type="ordered locus">Huta_2916</name>
</gene>
<dbReference type="eggNOG" id="arCOG09405">
    <property type="taxonomic scope" value="Archaea"/>
</dbReference>
<feature type="compositionally biased region" description="Pro residues" evidence="1">
    <location>
        <begin position="327"/>
        <end position="345"/>
    </location>
</feature>
<name>C7NR85_HALUD</name>
<dbReference type="InterPro" id="IPR036366">
    <property type="entry name" value="PGBDSf"/>
</dbReference>
<evidence type="ECO:0000313" key="4">
    <source>
        <dbReference type="Proteomes" id="UP000002071"/>
    </source>
</evidence>
<evidence type="ECO:0000313" key="3">
    <source>
        <dbReference type="EMBL" id="ACV13077.1"/>
    </source>
</evidence>
<keyword evidence="4" id="KW-1185">Reference proteome</keyword>
<protein>
    <submittedName>
        <fullName evidence="3">Peptidoglycan-binding domain 1 protein</fullName>
    </submittedName>
</protein>
<feature type="domain" description="Peptidoglycan binding-like" evidence="2">
    <location>
        <begin position="9"/>
        <end position="63"/>
    </location>
</feature>
<dbReference type="AlphaFoldDB" id="C7NR85"/>
<dbReference type="STRING" id="519442.Huta_2916"/>
<dbReference type="HOGENOM" id="CLU_331399_0_0_2"/>
<dbReference type="Gene3D" id="1.10.101.10">
    <property type="entry name" value="PGBD-like superfamily/PGBD"/>
    <property type="match status" value="1"/>
</dbReference>
<reference evidence="3 4" key="1">
    <citation type="journal article" date="2009" name="Stand. Genomic Sci.">
        <title>Complete genome sequence of Halorhabdus utahensis type strain (AX-2).</title>
        <authorList>
            <person name="Anderson I."/>
            <person name="Tindall B.J."/>
            <person name="Pomrenke H."/>
            <person name="Goker M."/>
            <person name="Lapidus A."/>
            <person name="Nolan M."/>
            <person name="Copeland A."/>
            <person name="Glavina Del Rio T."/>
            <person name="Chen F."/>
            <person name="Tice H."/>
            <person name="Cheng J.F."/>
            <person name="Lucas S."/>
            <person name="Chertkov O."/>
            <person name="Bruce D."/>
            <person name="Brettin T."/>
            <person name="Detter J.C."/>
            <person name="Han C."/>
            <person name="Goodwin L."/>
            <person name="Land M."/>
            <person name="Hauser L."/>
            <person name="Chang Y.J."/>
            <person name="Jeffries C.D."/>
            <person name="Pitluck S."/>
            <person name="Pati A."/>
            <person name="Mavromatis K."/>
            <person name="Ivanova N."/>
            <person name="Ovchinnikova G."/>
            <person name="Chen A."/>
            <person name="Palaniappan K."/>
            <person name="Chain P."/>
            <person name="Rohde M."/>
            <person name="Bristow J."/>
            <person name="Eisen J.A."/>
            <person name="Markowitz V."/>
            <person name="Hugenholtz P."/>
            <person name="Kyrpides N.C."/>
            <person name="Klenk H.P."/>
        </authorList>
    </citation>
    <scope>NUCLEOTIDE SEQUENCE [LARGE SCALE GENOMIC DNA]</scope>
    <source>
        <strain evidence="4">DSM 12940 / JCM 11049 / AX-2</strain>
    </source>
</reference>